<dbReference type="EMBL" id="CAEZUR010000008">
    <property type="protein sequence ID" value="CAB4601389.1"/>
    <property type="molecule type" value="Genomic_DNA"/>
</dbReference>
<dbReference type="AlphaFoldDB" id="A0A6J6GNG6"/>
<gene>
    <name evidence="1" type="ORF">UFOPK1843_00166</name>
</gene>
<name>A0A6J6GNG6_9ZZZZ</name>
<evidence type="ECO:0000313" key="1">
    <source>
        <dbReference type="EMBL" id="CAB4601389.1"/>
    </source>
</evidence>
<sequence>MQAWRRSRAKTSEDVRELRHQLLKVTHFKIKQAIQMGFFLEAIALIDSVSTDRFESILSRATGKELVFRELAATIKEFKILKIQFIDDHSLVDEFEKWIHSRNRWIHEFARLAENENMNYRDRRKATQACAIAGHELLKRLIRADKKLGSAL</sequence>
<protein>
    <submittedName>
        <fullName evidence="1">Unannotated protein</fullName>
    </submittedName>
</protein>
<proteinExistence type="predicted"/>
<accession>A0A6J6GNG6</accession>
<reference evidence="1" key="1">
    <citation type="submission" date="2020-05" db="EMBL/GenBank/DDBJ databases">
        <authorList>
            <person name="Chiriac C."/>
            <person name="Salcher M."/>
            <person name="Ghai R."/>
            <person name="Kavagutti S V."/>
        </authorList>
    </citation>
    <scope>NUCLEOTIDE SEQUENCE</scope>
</reference>
<organism evidence="1">
    <name type="scientific">freshwater metagenome</name>
    <dbReference type="NCBI Taxonomy" id="449393"/>
    <lineage>
        <taxon>unclassified sequences</taxon>
        <taxon>metagenomes</taxon>
        <taxon>ecological metagenomes</taxon>
    </lineage>
</organism>